<name>A0A017S732_ASPRC</name>
<dbReference type="PANTHER" id="PTHR10039:SF5">
    <property type="entry name" value="NACHT DOMAIN-CONTAINING PROTEIN"/>
    <property type="match status" value="1"/>
</dbReference>
<gene>
    <name evidence="4" type="ORF">EURHEDRAFT_404929</name>
</gene>
<protein>
    <submittedName>
        <fullName evidence="4">Uncharacterized protein</fullName>
    </submittedName>
</protein>
<reference evidence="5" key="1">
    <citation type="journal article" date="2014" name="Nat. Commun.">
        <title>Genomic adaptations of the halophilic Dead Sea filamentous fungus Eurotium rubrum.</title>
        <authorList>
            <person name="Kis-Papo T."/>
            <person name="Weig A.R."/>
            <person name="Riley R."/>
            <person name="Persoh D."/>
            <person name="Salamov A."/>
            <person name="Sun H."/>
            <person name="Lipzen A."/>
            <person name="Wasser S.P."/>
            <person name="Rambold G."/>
            <person name="Grigoriev I.V."/>
            <person name="Nevo E."/>
        </authorList>
    </citation>
    <scope>NUCLEOTIDE SEQUENCE [LARGE SCALE GENOMIC DNA]</scope>
    <source>
        <strain evidence="5">CBS 135680</strain>
    </source>
</reference>
<dbReference type="InterPro" id="IPR056884">
    <property type="entry name" value="NPHP3-like_N"/>
</dbReference>
<evidence type="ECO:0000313" key="4">
    <source>
        <dbReference type="EMBL" id="EYE92767.1"/>
    </source>
</evidence>
<keyword evidence="5" id="KW-1185">Reference proteome</keyword>
<dbReference type="HOGENOM" id="CLU_002341_6_2_1"/>
<dbReference type="GeneID" id="63695473"/>
<dbReference type="Gene3D" id="3.40.50.300">
    <property type="entry name" value="P-loop containing nucleotide triphosphate hydrolases"/>
    <property type="match status" value="1"/>
</dbReference>
<dbReference type="SUPFAM" id="SSF52540">
    <property type="entry name" value="P-loop containing nucleoside triphosphate hydrolases"/>
    <property type="match status" value="1"/>
</dbReference>
<dbReference type="AlphaFoldDB" id="A0A017S732"/>
<proteinExistence type="predicted"/>
<dbReference type="OrthoDB" id="443402at2759"/>
<dbReference type="PANTHER" id="PTHR10039">
    <property type="entry name" value="AMELOGENIN"/>
    <property type="match status" value="1"/>
</dbReference>
<organism evidence="4 5">
    <name type="scientific">Aspergillus ruber (strain CBS 135680)</name>
    <dbReference type="NCBI Taxonomy" id="1388766"/>
    <lineage>
        <taxon>Eukaryota</taxon>
        <taxon>Fungi</taxon>
        <taxon>Dikarya</taxon>
        <taxon>Ascomycota</taxon>
        <taxon>Pezizomycotina</taxon>
        <taxon>Eurotiomycetes</taxon>
        <taxon>Eurotiomycetidae</taxon>
        <taxon>Eurotiales</taxon>
        <taxon>Aspergillaceae</taxon>
        <taxon>Aspergillus</taxon>
        <taxon>Aspergillus subgen. Aspergillus</taxon>
    </lineage>
</organism>
<sequence length="934" mass="107305">MADPFSLVSLAAAIAQFVDIGFRLIHEAKGIYESNSGTKQDVAELRMVVEDIKNLNQEITYSPHPSPLSKDDLAIRALAEQCDALADSLLSELKPLEVREDAKHRMLDSVRVSISAFMRHKDILKLWNRLCVIEKQLRERVARAAQREQYSSIMLLLDSLHRENEHADNQTSSKLTDRRSAIALAAASTALNGGKGYGVGLGDLRSILIDLVHEGRLVDHRQKVIHSLMFKTMTKRHGQINAAHFNTLGWVLDRSTTTLLQWLEEQGGIYWVNGQAGSGKSTLMKYISENEIAKDALKRWAGDGRLFVASFYFWNAGVDMQKSQLGLLQSMLYQILRFDPSLVSQVCPDHQGSEPWDIAELRDAFVRLVVYATPLANFCFFIDGLDEYDGCEWEIIGVLKSLVRSEKVKICASSRPWVAFEKELSNPGRMFVLQEFTRKDMENYVKSMLVDNDMFRNLATKDPRCYHLVTAIAERANGVWLWVFLVVRDLMRDINTRETYSTLEARLRSLPQELSQYFTRILDRIDPFFQKDTARIFLIAVESARPFPLFALTFLESESKDQQYALNANVKALAMDEISKTCTDWRLQLQARCGDLLLVRTDDSEDAFFKHSVDFLHRTVRDFLRDNHHTALHNRTPENFNSKKTLCRMLLALIKSYPIENFRQASNGLFTLVDEFLYYAYELEQFGQAISQFPLLDEIDRVMSIYAKEERAHWTNGRDSPTNTKYVQWIERGQCSYLGLAAQVRLRLYVEHALDRDPSRIKKKGRPLLDYALRPTRVTPSDLPYYRERDVAGIEADIVTTLLSRGADPNERIYIYGGQTTWELFVLFAHERYGHLSHEDNPYFEVACLLVERGADLDQTVRFPSMQAHLGTTARYKTQVVVEKHQAPARQLLAKIFTPDQMMILDSKMKQARLQSQIQEVGWMEWIRSIVTGK</sequence>
<feature type="domain" description="Nephrocystin 3-like N-terminal" evidence="2">
    <location>
        <begin position="247"/>
        <end position="415"/>
    </location>
</feature>
<feature type="domain" description="DUF7791" evidence="3">
    <location>
        <begin position="524"/>
        <end position="657"/>
    </location>
</feature>
<evidence type="ECO:0000256" key="1">
    <source>
        <dbReference type="ARBA" id="ARBA00022737"/>
    </source>
</evidence>
<evidence type="ECO:0000313" key="5">
    <source>
        <dbReference type="Proteomes" id="UP000019804"/>
    </source>
</evidence>
<dbReference type="Pfam" id="PF24883">
    <property type="entry name" value="NPHP3_N"/>
    <property type="match status" value="1"/>
</dbReference>
<accession>A0A017S732</accession>
<evidence type="ECO:0000259" key="3">
    <source>
        <dbReference type="Pfam" id="PF25053"/>
    </source>
</evidence>
<evidence type="ECO:0000259" key="2">
    <source>
        <dbReference type="Pfam" id="PF24883"/>
    </source>
</evidence>
<dbReference type="Proteomes" id="UP000019804">
    <property type="component" value="Unassembled WGS sequence"/>
</dbReference>
<dbReference type="InterPro" id="IPR056693">
    <property type="entry name" value="DUF7791"/>
</dbReference>
<keyword evidence="1" id="KW-0677">Repeat</keyword>
<dbReference type="Pfam" id="PF25053">
    <property type="entry name" value="DUF7791"/>
    <property type="match status" value="1"/>
</dbReference>
<dbReference type="RefSeq" id="XP_040636455.1">
    <property type="nucleotide sequence ID" value="XM_040780349.1"/>
</dbReference>
<dbReference type="EMBL" id="KK088435">
    <property type="protein sequence ID" value="EYE92767.1"/>
    <property type="molecule type" value="Genomic_DNA"/>
</dbReference>
<dbReference type="STRING" id="1388766.A0A017S732"/>
<dbReference type="InterPro" id="IPR027417">
    <property type="entry name" value="P-loop_NTPase"/>
</dbReference>